<gene>
    <name evidence="22" type="primary">ccoP</name>
    <name evidence="22" type="ORF">ABS311_14205</name>
</gene>
<proteinExistence type="inferred from homology"/>
<evidence type="ECO:0000256" key="3">
    <source>
        <dbReference type="ARBA" id="ARBA00006113"/>
    </source>
</evidence>
<evidence type="ECO:0000256" key="4">
    <source>
        <dbReference type="ARBA" id="ARBA00022448"/>
    </source>
</evidence>
<accession>A0ABV1RJB9</accession>
<keyword evidence="14 20" id="KW-1133">Transmembrane helix</keyword>
<evidence type="ECO:0000256" key="8">
    <source>
        <dbReference type="ARBA" id="ARBA00022660"/>
    </source>
</evidence>
<dbReference type="InterPro" id="IPR032858">
    <property type="entry name" value="CcoP_N"/>
</dbReference>
<keyword evidence="23" id="KW-1185">Reference proteome</keyword>
<evidence type="ECO:0000256" key="20">
    <source>
        <dbReference type="SAM" id="Phobius"/>
    </source>
</evidence>
<evidence type="ECO:0000256" key="13">
    <source>
        <dbReference type="ARBA" id="ARBA00022982"/>
    </source>
</evidence>
<dbReference type="InterPro" id="IPR008168">
    <property type="entry name" value="Cyt_C_IC"/>
</dbReference>
<protein>
    <recommendedName>
        <fullName evidence="19">Cbb3-type cytochrome c oxidase subunit</fullName>
    </recommendedName>
</protein>
<keyword evidence="16 19" id="KW-0408">Iron</keyword>
<evidence type="ECO:0000256" key="12">
    <source>
        <dbReference type="ARBA" id="ARBA00022781"/>
    </source>
</evidence>
<reference evidence="22 23" key="1">
    <citation type="submission" date="2024-06" db="EMBL/GenBank/DDBJ databases">
        <authorList>
            <person name="Chen R.Y."/>
        </authorList>
    </citation>
    <scope>NUCLEOTIDE SEQUENCE [LARGE SCALE GENOMIC DNA]</scope>
    <source>
        <strain evidence="22 23">D2</strain>
    </source>
</reference>
<evidence type="ECO:0000256" key="1">
    <source>
        <dbReference type="ARBA" id="ARBA00004533"/>
    </source>
</evidence>
<dbReference type="Pfam" id="PF13442">
    <property type="entry name" value="Cytochrome_CBB3"/>
    <property type="match status" value="2"/>
</dbReference>
<keyword evidence="5 19" id="KW-1003">Cell membrane</keyword>
<keyword evidence="12 19" id="KW-0375">Hydrogen ion transport</keyword>
<comment type="similarity">
    <text evidence="3 19">Belongs to the CcoP / FixP family.</text>
</comment>
<dbReference type="InterPro" id="IPR038414">
    <property type="entry name" value="CcoP_N_sf"/>
</dbReference>
<dbReference type="PRINTS" id="PR00605">
    <property type="entry name" value="CYTCHROMECIC"/>
</dbReference>
<dbReference type="RefSeq" id="WP_143872245.1">
    <property type="nucleotide sequence ID" value="NZ_CP041660.1"/>
</dbReference>
<evidence type="ECO:0000256" key="15">
    <source>
        <dbReference type="ARBA" id="ARBA00023002"/>
    </source>
</evidence>
<keyword evidence="9 20" id="KW-0812">Transmembrane</keyword>
<keyword evidence="15 19" id="KW-0560">Oxidoreductase</keyword>
<feature type="transmembrane region" description="Helical" evidence="20">
    <location>
        <begin position="7"/>
        <end position="26"/>
    </location>
</feature>
<organism evidence="22 23">
    <name type="scientific">Catenovulum sediminis</name>
    <dbReference type="NCBI Taxonomy" id="1740262"/>
    <lineage>
        <taxon>Bacteria</taxon>
        <taxon>Pseudomonadati</taxon>
        <taxon>Pseudomonadota</taxon>
        <taxon>Gammaproteobacteria</taxon>
        <taxon>Alteromonadales</taxon>
        <taxon>Alteromonadaceae</taxon>
        <taxon>Catenovulum</taxon>
    </lineage>
</organism>
<sequence length="321" mass="35359">MSTFWSLWVAILSILTLVLVFSLLYWNMKNYAGVEEGKSMGHEFDGIEELNNPLPAWWTKMFWATAVWAAYYLLAYPGLGNYEGFLGWKSSIQGIQTIAEGKEKSAKALEEGYRVQYDTELRDAEAVFGPIFEQYASQDVKTLAKDEDALEIGKRLYLQNCSQCHASDARGGTGFPNLTDNDWLYGGSPEKIKETLMHGRNAVMPGWSSSMGEQGIKQLTAYVISLSGREVDATLAKAGEAKFGVCAACHGADGKGSIAHGLPMGAPNLTDDIWLYGGSERAISETLRHGRNGVMPAWKDILGEDKIHLVTAYIYSLSNNK</sequence>
<feature type="transmembrane region" description="Helical" evidence="20">
    <location>
        <begin position="61"/>
        <end position="79"/>
    </location>
</feature>
<comment type="subunit">
    <text evidence="19">Component of the cbb3-type cytochrome c oxidase.</text>
</comment>
<feature type="domain" description="Cytochrome c" evidence="21">
    <location>
        <begin position="148"/>
        <end position="227"/>
    </location>
</feature>
<dbReference type="Proteomes" id="UP001467690">
    <property type="component" value="Unassembled WGS sequence"/>
</dbReference>
<dbReference type="Gene3D" id="1.10.760.10">
    <property type="entry name" value="Cytochrome c-like domain"/>
    <property type="match status" value="2"/>
</dbReference>
<keyword evidence="10 19" id="KW-0479">Metal-binding</keyword>
<dbReference type="SUPFAM" id="SSF46626">
    <property type="entry name" value="Cytochrome c"/>
    <property type="match status" value="2"/>
</dbReference>
<dbReference type="Pfam" id="PF14715">
    <property type="entry name" value="FixP_N"/>
    <property type="match status" value="1"/>
</dbReference>
<evidence type="ECO:0000256" key="6">
    <source>
        <dbReference type="ARBA" id="ARBA00022519"/>
    </source>
</evidence>
<evidence type="ECO:0000259" key="21">
    <source>
        <dbReference type="PROSITE" id="PS51007"/>
    </source>
</evidence>
<dbReference type="PROSITE" id="PS51007">
    <property type="entry name" value="CYTC"/>
    <property type="match status" value="2"/>
</dbReference>
<comment type="caution">
    <text evidence="22">The sequence shown here is derived from an EMBL/GenBank/DDBJ whole genome shotgun (WGS) entry which is preliminary data.</text>
</comment>
<dbReference type="PIRSF" id="PIRSF000006">
    <property type="entry name" value="Cbb3-Cox_fixP"/>
    <property type="match status" value="1"/>
</dbReference>
<keyword evidence="17 19" id="KW-0406">Ion transport</keyword>
<keyword evidence="7 19" id="KW-0349">Heme</keyword>
<dbReference type="PANTHER" id="PTHR33751">
    <property type="entry name" value="CBB3-TYPE CYTOCHROME C OXIDASE SUBUNIT FIXP"/>
    <property type="match status" value="1"/>
</dbReference>
<dbReference type="Gene3D" id="6.10.280.130">
    <property type="match status" value="1"/>
</dbReference>
<evidence type="ECO:0000256" key="18">
    <source>
        <dbReference type="ARBA" id="ARBA00023136"/>
    </source>
</evidence>
<keyword evidence="4 19" id="KW-0813">Transport</keyword>
<evidence type="ECO:0000313" key="22">
    <source>
        <dbReference type="EMBL" id="MER2493033.1"/>
    </source>
</evidence>
<keyword evidence="8 19" id="KW-0679">Respiratory chain</keyword>
<keyword evidence="11" id="KW-0677">Repeat</keyword>
<feature type="domain" description="Cytochrome c" evidence="21">
    <location>
        <begin position="234"/>
        <end position="318"/>
    </location>
</feature>
<comment type="pathway">
    <text evidence="2 19">Energy metabolism; oxidative phosphorylation.</text>
</comment>
<evidence type="ECO:0000256" key="10">
    <source>
        <dbReference type="ARBA" id="ARBA00022723"/>
    </source>
</evidence>
<comment type="function">
    <text evidence="19">C-type cytochrome. Part of the cbb3-type cytochrome c oxidase complex.</text>
</comment>
<dbReference type="NCBIfam" id="TIGR00782">
    <property type="entry name" value="ccoP"/>
    <property type="match status" value="1"/>
</dbReference>
<evidence type="ECO:0000256" key="14">
    <source>
        <dbReference type="ARBA" id="ARBA00022989"/>
    </source>
</evidence>
<evidence type="ECO:0000256" key="2">
    <source>
        <dbReference type="ARBA" id="ARBA00004673"/>
    </source>
</evidence>
<evidence type="ECO:0000256" key="9">
    <source>
        <dbReference type="ARBA" id="ARBA00022692"/>
    </source>
</evidence>
<keyword evidence="6 19" id="KW-0997">Cell inner membrane</keyword>
<comment type="subcellular location">
    <subcellularLocation>
        <location evidence="1 19">Cell inner membrane</location>
    </subcellularLocation>
</comment>
<dbReference type="PANTHER" id="PTHR33751:SF1">
    <property type="entry name" value="CBB3-TYPE CYTOCHROME C OXIDASE SUBUNIT FIXP"/>
    <property type="match status" value="1"/>
</dbReference>
<dbReference type="EMBL" id="JBELOE010000239">
    <property type="protein sequence ID" value="MER2493033.1"/>
    <property type="molecule type" value="Genomic_DNA"/>
</dbReference>
<evidence type="ECO:0000313" key="23">
    <source>
        <dbReference type="Proteomes" id="UP001467690"/>
    </source>
</evidence>
<comment type="cofactor">
    <cofactor evidence="19">
        <name>heme c</name>
        <dbReference type="ChEBI" id="CHEBI:61717"/>
    </cofactor>
    <text evidence="19">Binds 2 heme C groups per subunit.</text>
</comment>
<dbReference type="InterPro" id="IPR036909">
    <property type="entry name" value="Cyt_c-like_dom_sf"/>
</dbReference>
<evidence type="ECO:0000256" key="5">
    <source>
        <dbReference type="ARBA" id="ARBA00022475"/>
    </source>
</evidence>
<keyword evidence="18 19" id="KW-0472">Membrane</keyword>
<evidence type="ECO:0000256" key="17">
    <source>
        <dbReference type="ARBA" id="ARBA00023065"/>
    </source>
</evidence>
<dbReference type="InterPro" id="IPR004678">
    <property type="entry name" value="Cyt_c_oxidase_cbb3_su3"/>
</dbReference>
<evidence type="ECO:0000256" key="7">
    <source>
        <dbReference type="ARBA" id="ARBA00022617"/>
    </source>
</evidence>
<evidence type="ECO:0000256" key="16">
    <source>
        <dbReference type="ARBA" id="ARBA00023004"/>
    </source>
</evidence>
<evidence type="ECO:0000256" key="11">
    <source>
        <dbReference type="ARBA" id="ARBA00022737"/>
    </source>
</evidence>
<dbReference type="InterPro" id="IPR009056">
    <property type="entry name" value="Cyt_c-like_dom"/>
</dbReference>
<evidence type="ECO:0000256" key="19">
    <source>
        <dbReference type="PIRNR" id="PIRNR000006"/>
    </source>
</evidence>
<name>A0ABV1RJB9_9ALTE</name>
<dbReference type="InterPro" id="IPR050597">
    <property type="entry name" value="Cytochrome_c_Oxidase_Subunit"/>
</dbReference>
<keyword evidence="13 19" id="KW-0249">Electron transport</keyword>